<dbReference type="InterPro" id="IPR000843">
    <property type="entry name" value="HTH_LacI"/>
</dbReference>
<keyword evidence="6" id="KW-1185">Reference proteome</keyword>
<reference evidence="6" key="1">
    <citation type="submission" date="2017-02" db="EMBL/GenBank/DDBJ databases">
        <title>Tessaracoccus aquaemaris sp. nov., isolated from the intestine of a Korean rockfish, Sebastes schlegelii, in a marine aquaculture pond.</title>
        <authorList>
            <person name="Tak E.J."/>
            <person name="Bae J.-W."/>
        </authorList>
    </citation>
    <scope>NUCLEOTIDE SEQUENCE [LARGE SCALE GENOMIC DNA]</scope>
    <source>
        <strain evidence="6">NSG39</strain>
    </source>
</reference>
<evidence type="ECO:0000256" key="2">
    <source>
        <dbReference type="ARBA" id="ARBA00023125"/>
    </source>
</evidence>
<dbReference type="InterPro" id="IPR010982">
    <property type="entry name" value="Lambda_DNA-bd_dom_sf"/>
</dbReference>
<dbReference type="PROSITE" id="PS50932">
    <property type="entry name" value="HTH_LACI_2"/>
    <property type="match status" value="1"/>
</dbReference>
<keyword evidence="2" id="KW-0238">DNA-binding</keyword>
<keyword evidence="3" id="KW-0804">Transcription</keyword>
<dbReference type="SUPFAM" id="SSF53822">
    <property type="entry name" value="Periplasmic binding protein-like I"/>
    <property type="match status" value="1"/>
</dbReference>
<dbReference type="KEGG" id="tes:BW730_08925"/>
<feature type="domain" description="HTH lacI-type" evidence="4">
    <location>
        <begin position="1"/>
        <end position="42"/>
    </location>
</feature>
<dbReference type="GO" id="GO:0003700">
    <property type="term" value="F:DNA-binding transcription factor activity"/>
    <property type="evidence" value="ECO:0007669"/>
    <property type="project" value="TreeGrafter"/>
</dbReference>
<dbReference type="PANTHER" id="PTHR30146">
    <property type="entry name" value="LACI-RELATED TRANSCRIPTIONAL REPRESSOR"/>
    <property type="match status" value="1"/>
</dbReference>
<dbReference type="AlphaFoldDB" id="A0A1Q2CTB0"/>
<evidence type="ECO:0000313" key="6">
    <source>
        <dbReference type="Proteomes" id="UP000188145"/>
    </source>
</evidence>
<dbReference type="SMART" id="SM00354">
    <property type="entry name" value="HTH_LACI"/>
    <property type="match status" value="1"/>
</dbReference>
<dbReference type="Gene3D" id="3.40.50.2300">
    <property type="match status" value="2"/>
</dbReference>
<evidence type="ECO:0000256" key="1">
    <source>
        <dbReference type="ARBA" id="ARBA00023015"/>
    </source>
</evidence>
<evidence type="ECO:0000313" key="5">
    <source>
        <dbReference type="EMBL" id="AQP49285.1"/>
    </source>
</evidence>
<proteinExistence type="predicted"/>
<dbReference type="GO" id="GO:0000976">
    <property type="term" value="F:transcription cis-regulatory region binding"/>
    <property type="evidence" value="ECO:0007669"/>
    <property type="project" value="TreeGrafter"/>
</dbReference>
<dbReference type="InterPro" id="IPR046335">
    <property type="entry name" value="LacI/GalR-like_sensor"/>
</dbReference>
<accession>A0A1Q2CTB0</accession>
<dbReference type="Pfam" id="PF00356">
    <property type="entry name" value="LacI"/>
    <property type="match status" value="1"/>
</dbReference>
<organism evidence="5 6">
    <name type="scientific">Tessaracoccus aquimaris</name>
    <dbReference type="NCBI Taxonomy" id="1332264"/>
    <lineage>
        <taxon>Bacteria</taxon>
        <taxon>Bacillati</taxon>
        <taxon>Actinomycetota</taxon>
        <taxon>Actinomycetes</taxon>
        <taxon>Propionibacteriales</taxon>
        <taxon>Propionibacteriaceae</taxon>
        <taxon>Tessaracoccus</taxon>
    </lineage>
</organism>
<dbReference type="PANTHER" id="PTHR30146:SF24">
    <property type="entry name" value="XYLOSE OPERON REGULATORY PROTEIN"/>
    <property type="match status" value="1"/>
</dbReference>
<dbReference type="STRING" id="1332264.BW730_08925"/>
<dbReference type="Gene3D" id="1.10.260.40">
    <property type="entry name" value="lambda repressor-like DNA-binding domains"/>
    <property type="match status" value="1"/>
</dbReference>
<dbReference type="Pfam" id="PF13377">
    <property type="entry name" value="Peripla_BP_3"/>
    <property type="match status" value="1"/>
</dbReference>
<dbReference type="EMBL" id="CP019606">
    <property type="protein sequence ID" value="AQP49285.1"/>
    <property type="molecule type" value="Genomic_DNA"/>
</dbReference>
<sequence>MTVSNVINGRTDKVSAATAERIREIMDRTGYVPNGPATALATKRSNIVALVHAASGERPQPSPHDSIFLDEVERGMTKAGRYLMIRSADDVAVTAKELRSWRVDGAIILGAFTSEADEVQSKLGLPLVFVDNYSTSSRISRVGLDDFHGGLIAGRELISTGHRRLALVAPGVDRPGVIHQRFLGFMAAVSEAGLDREAVTLLDSAPFFDAALALGQELAASPQRPTGIFATADIIAIGLLKGLVESGVAVPEQASIIGFDDLPEARYVSPALSTVRQDIPAKAKAAVAALLALIETQERGAEVRLSVEMARRGSVAPPPKA</sequence>
<name>A0A1Q2CTB0_9ACTN</name>
<evidence type="ECO:0000259" key="4">
    <source>
        <dbReference type="PROSITE" id="PS50932"/>
    </source>
</evidence>
<evidence type="ECO:0000256" key="3">
    <source>
        <dbReference type="ARBA" id="ARBA00023163"/>
    </source>
</evidence>
<dbReference type="CDD" id="cd06267">
    <property type="entry name" value="PBP1_LacI_sugar_binding-like"/>
    <property type="match status" value="1"/>
</dbReference>
<keyword evidence="1" id="KW-0805">Transcription regulation</keyword>
<gene>
    <name evidence="5" type="ORF">BW730_08925</name>
</gene>
<dbReference type="CDD" id="cd01392">
    <property type="entry name" value="HTH_LacI"/>
    <property type="match status" value="1"/>
</dbReference>
<dbReference type="SUPFAM" id="SSF47413">
    <property type="entry name" value="lambda repressor-like DNA-binding domains"/>
    <property type="match status" value="1"/>
</dbReference>
<dbReference type="Proteomes" id="UP000188145">
    <property type="component" value="Chromosome"/>
</dbReference>
<protein>
    <recommendedName>
        <fullName evidence="4">HTH lacI-type domain-containing protein</fullName>
    </recommendedName>
</protein>
<dbReference type="InterPro" id="IPR028082">
    <property type="entry name" value="Peripla_BP_I"/>
</dbReference>